<organism evidence="1 2">
    <name type="scientific">Didymodactylos carnosus</name>
    <dbReference type="NCBI Taxonomy" id="1234261"/>
    <lineage>
        <taxon>Eukaryota</taxon>
        <taxon>Metazoa</taxon>
        <taxon>Spiralia</taxon>
        <taxon>Gnathifera</taxon>
        <taxon>Rotifera</taxon>
        <taxon>Eurotatoria</taxon>
        <taxon>Bdelloidea</taxon>
        <taxon>Philodinida</taxon>
        <taxon>Philodinidae</taxon>
        <taxon>Didymodactylos</taxon>
    </lineage>
</organism>
<dbReference type="AlphaFoldDB" id="A0A8S2WRP1"/>
<sequence>MDVSYTEENLNVKEVETNDLNEQFSIGQTNIPNNYALVNIRIDYQYRPSEIADTCLYDFIRMYRKKKVDKTDKIYFDNQAESKQSGSHIKRRGPQPNQRLKFKENHPQYESHILIQRTGTVVPVLIGPQIPRKDREDTKERYARAILTLFLLWRSVDDLCQADITWDQSLKLKASFVLPSSKTIIDNIQLLHECRKDRDEHLIQVIEQTKAADDNIDSVYIPKNFA</sequence>
<protein>
    <submittedName>
        <fullName evidence="1">Uncharacterized protein</fullName>
    </submittedName>
</protein>
<reference evidence="1" key="1">
    <citation type="submission" date="2021-02" db="EMBL/GenBank/DDBJ databases">
        <authorList>
            <person name="Nowell W R."/>
        </authorList>
    </citation>
    <scope>NUCLEOTIDE SEQUENCE</scope>
</reference>
<evidence type="ECO:0000313" key="1">
    <source>
        <dbReference type="EMBL" id="CAF4457928.1"/>
    </source>
</evidence>
<dbReference type="OrthoDB" id="10050646at2759"/>
<evidence type="ECO:0000313" key="2">
    <source>
        <dbReference type="Proteomes" id="UP000681722"/>
    </source>
</evidence>
<name>A0A8S2WRP1_9BILA</name>
<comment type="caution">
    <text evidence="1">The sequence shown here is derived from an EMBL/GenBank/DDBJ whole genome shotgun (WGS) entry which is preliminary data.</text>
</comment>
<gene>
    <name evidence="1" type="ORF">SRO942_LOCUS42588</name>
</gene>
<dbReference type="EMBL" id="CAJOBC010099009">
    <property type="protein sequence ID" value="CAF4457928.1"/>
    <property type="molecule type" value="Genomic_DNA"/>
</dbReference>
<accession>A0A8S2WRP1</accession>
<proteinExistence type="predicted"/>
<dbReference type="Proteomes" id="UP000681722">
    <property type="component" value="Unassembled WGS sequence"/>
</dbReference>